<evidence type="ECO:0000256" key="1">
    <source>
        <dbReference type="SAM" id="MobiDB-lite"/>
    </source>
</evidence>
<feature type="domain" description="Gp5/Type VI secretion system Vgr protein OB-fold" evidence="2">
    <location>
        <begin position="20"/>
        <end position="87"/>
    </location>
</feature>
<accession>A0A142JGU2</accession>
<dbReference type="Pfam" id="PF04717">
    <property type="entry name" value="Phage_base_V"/>
    <property type="match status" value="1"/>
</dbReference>
<dbReference type="NCBIfam" id="TIGR01644">
    <property type="entry name" value="phage_P2_V"/>
    <property type="match status" value="1"/>
</dbReference>
<sequence length="186" mass="20521">MEPITDLLELSRLLHNLVRLGTVAEIDPARPKRVRVQSGTLLTNWLRWITPRAGDTRDWDPPTRGEQVILFSPSGDIAAALVLPAVYCDEHDAPTLDRNKTLRRFPDGAEVEYDHVEHAMRITLPDGGTVAVIAPIKITLDTPLVHCTGNVRVDGDVIAGEEGVSQLHHKHDEVRRGTEVSGEPVV</sequence>
<dbReference type="InterPro" id="IPR037026">
    <property type="entry name" value="Vgr_OB-fold_dom_sf"/>
</dbReference>
<dbReference type="EMBL" id="CP014844">
    <property type="protein sequence ID" value="AMR77304.1"/>
    <property type="molecule type" value="Genomic_DNA"/>
</dbReference>
<dbReference type="OrthoDB" id="4931325at2"/>
<proteinExistence type="predicted"/>
<dbReference type="AlphaFoldDB" id="A0A142JGU2"/>
<gene>
    <name evidence="3" type="ORF">A2G96_05910</name>
</gene>
<dbReference type="InterPro" id="IPR013046">
    <property type="entry name" value="GpV/Gp45"/>
</dbReference>
<dbReference type="Proteomes" id="UP000075238">
    <property type="component" value="Chromosome 1"/>
</dbReference>
<dbReference type="KEGG" id="cnan:A2G96_05910"/>
<name>A0A142JGU2_9BURK</name>
<evidence type="ECO:0000313" key="3">
    <source>
        <dbReference type="EMBL" id="AMR77304.1"/>
    </source>
</evidence>
<keyword evidence="4" id="KW-1185">Reference proteome</keyword>
<evidence type="ECO:0000259" key="2">
    <source>
        <dbReference type="Pfam" id="PF04717"/>
    </source>
</evidence>
<dbReference type="Gene3D" id="2.40.50.230">
    <property type="entry name" value="Gp5 N-terminal domain"/>
    <property type="match status" value="1"/>
</dbReference>
<evidence type="ECO:0000313" key="4">
    <source>
        <dbReference type="Proteomes" id="UP000075238"/>
    </source>
</evidence>
<dbReference type="InterPro" id="IPR006531">
    <property type="entry name" value="Gp5/Vgr_OB"/>
</dbReference>
<organism evidence="3 4">
    <name type="scientific">Cupriavidus nantongensis</name>
    <dbReference type="NCBI Taxonomy" id="1796606"/>
    <lineage>
        <taxon>Bacteria</taxon>
        <taxon>Pseudomonadati</taxon>
        <taxon>Pseudomonadota</taxon>
        <taxon>Betaproteobacteria</taxon>
        <taxon>Burkholderiales</taxon>
        <taxon>Burkholderiaceae</taxon>
        <taxon>Cupriavidus</taxon>
    </lineage>
</organism>
<dbReference type="Gene3D" id="6.20.150.10">
    <property type="match status" value="1"/>
</dbReference>
<dbReference type="RefSeq" id="WP_062797638.1">
    <property type="nucleotide sequence ID" value="NZ_CP014844.1"/>
</dbReference>
<dbReference type="STRING" id="1796606.A2G96_05910"/>
<feature type="region of interest" description="Disordered" evidence="1">
    <location>
        <begin position="164"/>
        <end position="186"/>
    </location>
</feature>
<reference evidence="3 4" key="1">
    <citation type="submission" date="2016-03" db="EMBL/GenBank/DDBJ databases">
        <title>Complete genome sequence of a novel chlorpyrifos degrading bacterium, Cupriavidus nantongensis sp. X1.</title>
        <authorList>
            <person name="Fang L."/>
        </authorList>
    </citation>
    <scope>NUCLEOTIDE SEQUENCE [LARGE SCALE GENOMIC DNA]</scope>
    <source>
        <strain evidence="3 4">X1</strain>
    </source>
</reference>
<protein>
    <recommendedName>
        <fullName evidence="2">Gp5/Type VI secretion system Vgr protein OB-fold domain-containing protein</fullName>
    </recommendedName>
</protein>